<dbReference type="InterPro" id="IPR019378">
    <property type="entry name" value="GDP-Fuc_O-FucTrfase"/>
</dbReference>
<dbReference type="GO" id="GO:0006004">
    <property type="term" value="P:fucose metabolic process"/>
    <property type="evidence" value="ECO:0007669"/>
    <property type="project" value="UniProtKB-KW"/>
</dbReference>
<proteinExistence type="inferred from homology"/>
<keyword evidence="8" id="KW-1133">Transmembrane helix</keyword>
<evidence type="ECO:0000256" key="2">
    <source>
        <dbReference type="ARBA" id="ARBA00022676"/>
    </source>
</evidence>
<evidence type="ECO:0000313" key="10">
    <source>
        <dbReference type="Proteomes" id="UP001420932"/>
    </source>
</evidence>
<evidence type="ECO:0000313" key="9">
    <source>
        <dbReference type="EMBL" id="KAK9134902.1"/>
    </source>
</evidence>
<gene>
    <name evidence="9" type="ORF">Syun_014232</name>
</gene>
<keyword evidence="8" id="KW-0472">Membrane</keyword>
<dbReference type="Proteomes" id="UP001420932">
    <property type="component" value="Unassembled WGS sequence"/>
</dbReference>
<dbReference type="InterPro" id="IPR024709">
    <property type="entry name" value="FucosylTrfase_pln"/>
</dbReference>
<protein>
    <recommendedName>
        <fullName evidence="6">O-fucosyltransferase family protein</fullName>
    </recommendedName>
</protein>
<evidence type="ECO:0000256" key="3">
    <source>
        <dbReference type="ARBA" id="ARBA00022679"/>
    </source>
</evidence>
<reference evidence="9 10" key="1">
    <citation type="submission" date="2024-01" db="EMBL/GenBank/DDBJ databases">
        <title>Genome assemblies of Stephania.</title>
        <authorList>
            <person name="Yang L."/>
        </authorList>
    </citation>
    <scope>NUCLEOTIDE SEQUENCE [LARGE SCALE GENOMIC DNA]</scope>
    <source>
        <strain evidence="9">YNDBR</strain>
        <tissue evidence="9">Leaf</tissue>
    </source>
</reference>
<keyword evidence="10" id="KW-1185">Reference proteome</keyword>
<feature type="compositionally biased region" description="Low complexity" evidence="7">
    <location>
        <begin position="22"/>
        <end position="31"/>
    </location>
</feature>
<name>A0AAP0P8K3_9MAGN</name>
<keyword evidence="5" id="KW-0119">Carbohydrate metabolism</keyword>
<comment type="caution">
    <text evidence="9">The sequence shown here is derived from an EMBL/GenBank/DDBJ whole genome shotgun (WGS) entry which is preliminary data.</text>
</comment>
<dbReference type="Pfam" id="PF10250">
    <property type="entry name" value="O-FucT"/>
    <property type="match status" value="1"/>
</dbReference>
<dbReference type="EMBL" id="JBBNAF010000006">
    <property type="protein sequence ID" value="KAK9134902.1"/>
    <property type="molecule type" value="Genomic_DNA"/>
</dbReference>
<accession>A0AAP0P8K3</accession>
<feature type="region of interest" description="Disordered" evidence="7">
    <location>
        <begin position="1"/>
        <end position="50"/>
    </location>
</feature>
<keyword evidence="2" id="KW-0328">Glycosyltransferase</keyword>
<evidence type="ECO:0000256" key="4">
    <source>
        <dbReference type="ARBA" id="ARBA00023253"/>
    </source>
</evidence>
<dbReference type="AlphaFoldDB" id="A0AAP0P8K3"/>
<evidence type="ECO:0000256" key="6">
    <source>
        <dbReference type="ARBA" id="ARBA00030350"/>
    </source>
</evidence>
<dbReference type="PIRSF" id="PIRSF009360">
    <property type="entry name" value="UCP009360"/>
    <property type="match status" value="1"/>
</dbReference>
<keyword evidence="8" id="KW-0812">Transmembrane</keyword>
<evidence type="ECO:0000256" key="5">
    <source>
        <dbReference type="ARBA" id="ARBA00023277"/>
    </source>
</evidence>
<comment type="similarity">
    <text evidence="1">Belongs to the glycosyltransferase GT106 family.</text>
</comment>
<dbReference type="CDD" id="cd11299">
    <property type="entry name" value="O-FucT_plant"/>
    <property type="match status" value="1"/>
</dbReference>
<sequence>MKHKTHHHITLPIPSNGADYASDSGNSSNSPRSRRRPSRGPRRFRSGKSRNQSSFWGLRTSAWRRHYWVLLVLALLYVVGFVWFMGKYSSVFLGTPAPGSVYRSPLLFLKLWPWIQRDISPAIELSSVWSHSRMMTNERHCANITNNGVSGSDAPNGYLIVEANGGLNQQRTSICNAVVVARLLNAILVIPRFDYHSVWKDPSQFGDIYDVDHFIESLKDYVTVVKELPTDLMERYNNNIGNVPNVKVRAWAPASFYLQDVHPILLENGVIRIAPFANRLANSIPPDIQFVRCLANYQALRFSAPISTLAQKIVSRMIQKSSETRGKYVAVHLRFEEDMVAFSCCIYDGGWMEKFEMDFTRRKGWKDKFTQRGRIINPGLNRMNGRCPLTPLEVGMMLRGMGFSNNTSIYIASGTIYNAKRNMAPLFQMFPLVQTKEYLATQQELSFYKDYSSRLAALDYAVCLLSEVFVTTQGGNFPHFLMGHRRFLYGHGKTIKPDKRKLALILHDTSLSWEAFKEQMNLILAESDREGKMELQFKKASKQPSIFEHPSQECRCVKELANWTTRPDPIPWTL</sequence>
<dbReference type="PANTHER" id="PTHR31288">
    <property type="entry name" value="O-FUCOSYLTRANSFERASE FAMILY PROTEIN"/>
    <property type="match status" value="1"/>
</dbReference>
<evidence type="ECO:0000256" key="8">
    <source>
        <dbReference type="SAM" id="Phobius"/>
    </source>
</evidence>
<organism evidence="9 10">
    <name type="scientific">Stephania yunnanensis</name>
    <dbReference type="NCBI Taxonomy" id="152371"/>
    <lineage>
        <taxon>Eukaryota</taxon>
        <taxon>Viridiplantae</taxon>
        <taxon>Streptophyta</taxon>
        <taxon>Embryophyta</taxon>
        <taxon>Tracheophyta</taxon>
        <taxon>Spermatophyta</taxon>
        <taxon>Magnoliopsida</taxon>
        <taxon>Ranunculales</taxon>
        <taxon>Menispermaceae</taxon>
        <taxon>Menispermoideae</taxon>
        <taxon>Cissampelideae</taxon>
        <taxon>Stephania</taxon>
    </lineage>
</organism>
<dbReference type="GO" id="GO:0016757">
    <property type="term" value="F:glycosyltransferase activity"/>
    <property type="evidence" value="ECO:0007669"/>
    <property type="project" value="UniProtKB-KW"/>
</dbReference>
<dbReference type="PANTHER" id="PTHR31288:SF8">
    <property type="entry name" value="O-FUCOSYLTRANSFERASE 10-RELATED"/>
    <property type="match status" value="1"/>
</dbReference>
<keyword evidence="3" id="KW-0808">Transferase</keyword>
<feature type="compositionally biased region" description="Basic residues" evidence="7">
    <location>
        <begin position="32"/>
        <end position="48"/>
    </location>
</feature>
<feature type="transmembrane region" description="Helical" evidence="8">
    <location>
        <begin position="67"/>
        <end position="86"/>
    </location>
</feature>
<evidence type="ECO:0000256" key="1">
    <source>
        <dbReference type="ARBA" id="ARBA00007737"/>
    </source>
</evidence>
<evidence type="ECO:0000256" key="7">
    <source>
        <dbReference type="SAM" id="MobiDB-lite"/>
    </source>
</evidence>
<keyword evidence="4" id="KW-0294">Fucose metabolism</keyword>